<reference evidence="5 6" key="1">
    <citation type="submission" date="2020-11" db="EMBL/GenBank/DDBJ databases">
        <title>Fusibacter basophilias sp. nov.</title>
        <authorList>
            <person name="Qiu D."/>
        </authorList>
    </citation>
    <scope>NUCLEOTIDE SEQUENCE [LARGE SCALE GENOMIC DNA]</scope>
    <source>
        <strain evidence="5 6">Q10-2</strain>
    </source>
</reference>
<dbReference type="InterPro" id="IPR005000">
    <property type="entry name" value="Aldolase/citrate-lyase_domain"/>
</dbReference>
<dbReference type="InterPro" id="IPR040442">
    <property type="entry name" value="Pyrv_kinase-like_dom_sf"/>
</dbReference>
<name>A0ABR9ZWC4_9FIRM</name>
<dbReference type="SUPFAM" id="SSF51621">
    <property type="entry name" value="Phosphoenolpyruvate/pyruvate domain"/>
    <property type="match status" value="1"/>
</dbReference>
<comment type="similarity">
    <text evidence="1">Belongs to the HpcH/HpaI aldolase family.</text>
</comment>
<dbReference type="Pfam" id="PF03328">
    <property type="entry name" value="HpcH_HpaI"/>
    <property type="match status" value="1"/>
</dbReference>
<proteinExistence type="inferred from homology"/>
<evidence type="ECO:0000313" key="5">
    <source>
        <dbReference type="EMBL" id="MBF4694745.1"/>
    </source>
</evidence>
<keyword evidence="3" id="KW-0456">Lyase</keyword>
<keyword evidence="2" id="KW-0479">Metal-binding</keyword>
<dbReference type="Proteomes" id="UP000614200">
    <property type="component" value="Unassembled WGS sequence"/>
</dbReference>
<dbReference type="RefSeq" id="WP_194702983.1">
    <property type="nucleotide sequence ID" value="NZ_JADKNH010000010.1"/>
</dbReference>
<evidence type="ECO:0000256" key="1">
    <source>
        <dbReference type="ARBA" id="ARBA00005568"/>
    </source>
</evidence>
<feature type="domain" description="HpcH/HpaI aldolase/citrate lyase" evidence="4">
    <location>
        <begin position="30"/>
        <end position="215"/>
    </location>
</feature>
<comment type="caution">
    <text evidence="5">The sequence shown here is derived from an EMBL/GenBank/DDBJ whole genome shotgun (WGS) entry which is preliminary data.</text>
</comment>
<dbReference type="EMBL" id="JADKNH010000010">
    <property type="protein sequence ID" value="MBF4694745.1"/>
    <property type="molecule type" value="Genomic_DNA"/>
</dbReference>
<evidence type="ECO:0000313" key="6">
    <source>
        <dbReference type="Proteomes" id="UP000614200"/>
    </source>
</evidence>
<dbReference type="Gene3D" id="3.20.20.60">
    <property type="entry name" value="Phosphoenolpyruvate-binding domains"/>
    <property type="match status" value="1"/>
</dbReference>
<evidence type="ECO:0000259" key="4">
    <source>
        <dbReference type="Pfam" id="PF03328"/>
    </source>
</evidence>
<keyword evidence="6" id="KW-1185">Reference proteome</keyword>
<sequence length="269" mass="29440">MKENQILKTLREGKLSIGAAVQMACVDNVELIARNNFDFVWIDCEHGLIDTTQSIQLIRAAESFNVTTLVRLADKHDRGALQRMLDVGVGGLIIQEIESKEEAAHFASLLKFPPKGERGACPGSRAFNVLGGNMSWEAFTQAANINTMYCVLIESQKGVENIESILDVPGIDMVVLGPFDLSHSLGHPGQWDHPEVIEALKTVSSAARKRNIPVMCVPLSPTDEGLKTEVGTWLAHGCQIVTATIDTIALNKSLKHTHDILFDKFNADI</sequence>
<protein>
    <recommendedName>
        <fullName evidence="4">HpcH/HpaI aldolase/citrate lyase domain-containing protein</fullName>
    </recommendedName>
</protein>
<gene>
    <name evidence="5" type="ORF">ISU02_16650</name>
</gene>
<dbReference type="PANTHER" id="PTHR30502:SF0">
    <property type="entry name" value="PHOSPHOENOLPYRUVATE CARBOXYLASE FAMILY PROTEIN"/>
    <property type="match status" value="1"/>
</dbReference>
<organism evidence="5 6">
    <name type="scientific">Fusibacter ferrireducens</name>
    <dbReference type="NCBI Taxonomy" id="2785058"/>
    <lineage>
        <taxon>Bacteria</taxon>
        <taxon>Bacillati</taxon>
        <taxon>Bacillota</taxon>
        <taxon>Clostridia</taxon>
        <taxon>Eubacteriales</taxon>
        <taxon>Eubacteriales Family XII. Incertae Sedis</taxon>
        <taxon>Fusibacter</taxon>
    </lineage>
</organism>
<dbReference type="InterPro" id="IPR050251">
    <property type="entry name" value="HpcH-HpaI_aldolase"/>
</dbReference>
<evidence type="ECO:0000256" key="2">
    <source>
        <dbReference type="ARBA" id="ARBA00022723"/>
    </source>
</evidence>
<evidence type="ECO:0000256" key="3">
    <source>
        <dbReference type="ARBA" id="ARBA00023239"/>
    </source>
</evidence>
<dbReference type="PANTHER" id="PTHR30502">
    <property type="entry name" value="2-KETO-3-DEOXY-L-RHAMNONATE ALDOLASE"/>
    <property type="match status" value="1"/>
</dbReference>
<dbReference type="InterPro" id="IPR015813">
    <property type="entry name" value="Pyrv/PenolPyrv_kinase-like_dom"/>
</dbReference>
<accession>A0ABR9ZWC4</accession>